<reference evidence="12" key="1">
    <citation type="submission" date="2016-06" db="EMBL/GenBank/DDBJ databases">
        <authorList>
            <person name="Nascimento L."/>
            <person name="Pereira R.V."/>
            <person name="Martins L.F."/>
            <person name="Quaggio R.B."/>
            <person name="Silva A.M."/>
            <person name="Setubal J.C."/>
        </authorList>
    </citation>
    <scope>NUCLEOTIDE SEQUENCE [LARGE SCALE GENOMIC DNA]</scope>
</reference>
<accession>A0A1Y3PKP1</accession>
<keyword evidence="5 9" id="KW-0812">Transmembrane</keyword>
<dbReference type="PANTHER" id="PTHR35011:SF10">
    <property type="entry name" value="TRAP TRANSPORTER SMALL PERMEASE PROTEIN"/>
    <property type="match status" value="1"/>
</dbReference>
<keyword evidence="4" id="KW-0997">Cell inner membrane</keyword>
<evidence type="ECO:0000256" key="6">
    <source>
        <dbReference type="ARBA" id="ARBA00022989"/>
    </source>
</evidence>
<evidence type="ECO:0000256" key="2">
    <source>
        <dbReference type="ARBA" id="ARBA00022448"/>
    </source>
</evidence>
<evidence type="ECO:0000256" key="9">
    <source>
        <dbReference type="SAM" id="Phobius"/>
    </source>
</evidence>
<feature type="domain" description="Tripartite ATP-independent periplasmic transporters DctQ component" evidence="10">
    <location>
        <begin position="45"/>
        <end position="178"/>
    </location>
</feature>
<dbReference type="Pfam" id="PF04290">
    <property type="entry name" value="DctQ"/>
    <property type="match status" value="1"/>
</dbReference>
<evidence type="ECO:0000256" key="3">
    <source>
        <dbReference type="ARBA" id="ARBA00022475"/>
    </source>
</evidence>
<dbReference type="Proteomes" id="UP000196475">
    <property type="component" value="Unassembled WGS sequence"/>
</dbReference>
<dbReference type="GO" id="GO:0015740">
    <property type="term" value="P:C4-dicarboxylate transport"/>
    <property type="evidence" value="ECO:0007669"/>
    <property type="project" value="TreeGrafter"/>
</dbReference>
<evidence type="ECO:0000259" key="10">
    <source>
        <dbReference type="Pfam" id="PF04290"/>
    </source>
</evidence>
<evidence type="ECO:0000256" key="5">
    <source>
        <dbReference type="ARBA" id="ARBA00022692"/>
    </source>
</evidence>
<keyword evidence="3" id="KW-1003">Cell membrane</keyword>
<gene>
    <name evidence="11" type="ORF">BAA01_10695</name>
</gene>
<feature type="transmembrane region" description="Helical" evidence="9">
    <location>
        <begin position="63"/>
        <end position="87"/>
    </location>
</feature>
<dbReference type="PANTHER" id="PTHR35011">
    <property type="entry name" value="2,3-DIKETO-L-GULONATE TRAP TRANSPORTER SMALL PERMEASE PROTEIN YIAM"/>
    <property type="match status" value="1"/>
</dbReference>
<organism evidence="11 12">
    <name type="scientific">Bacillus thermozeamaize</name>
    <dbReference type="NCBI Taxonomy" id="230954"/>
    <lineage>
        <taxon>Bacteria</taxon>
        <taxon>Bacillati</taxon>
        <taxon>Bacillota</taxon>
        <taxon>Bacilli</taxon>
        <taxon>Bacillales</taxon>
        <taxon>Bacillaceae</taxon>
        <taxon>Bacillus</taxon>
    </lineage>
</organism>
<feature type="transmembrane region" description="Helical" evidence="9">
    <location>
        <begin position="108"/>
        <end position="129"/>
    </location>
</feature>
<keyword evidence="2" id="KW-0813">Transport</keyword>
<name>A0A1Y3PKP1_9BACI</name>
<protein>
    <recommendedName>
        <fullName evidence="10">Tripartite ATP-independent periplasmic transporters DctQ component domain-containing protein</fullName>
    </recommendedName>
</protein>
<comment type="subcellular location">
    <subcellularLocation>
        <location evidence="1">Cell inner membrane</location>
        <topology evidence="1">Multi-pass membrane protein</topology>
    </subcellularLocation>
</comment>
<sequence>MIPVTGITSAKNPFFRVIKMKLILRYFDRLERAMFLVSQIAVFLMMILTTADAVCRYVLRQPIVGVFEFTTNYLMVITVFLSMSYVMRIKGHITIDLITERLPAKWVGYFRMVFLFLGAVMMFILGYQGVGLTIEAWEKGYTTMGLIPWPMWISYVCIPIGMFLFCIRLLFEIVHTFKGTDDSDVSRPLID</sequence>
<keyword evidence="7 9" id="KW-0472">Membrane</keyword>
<dbReference type="GO" id="GO:0005886">
    <property type="term" value="C:plasma membrane"/>
    <property type="evidence" value="ECO:0007669"/>
    <property type="project" value="UniProtKB-SubCell"/>
</dbReference>
<evidence type="ECO:0000256" key="1">
    <source>
        <dbReference type="ARBA" id="ARBA00004429"/>
    </source>
</evidence>
<dbReference type="EMBL" id="LZRT01000067">
    <property type="protein sequence ID" value="OUM87910.1"/>
    <property type="molecule type" value="Genomic_DNA"/>
</dbReference>
<dbReference type="AlphaFoldDB" id="A0A1Y3PKP1"/>
<evidence type="ECO:0000256" key="8">
    <source>
        <dbReference type="ARBA" id="ARBA00038436"/>
    </source>
</evidence>
<evidence type="ECO:0000313" key="12">
    <source>
        <dbReference type="Proteomes" id="UP000196475"/>
    </source>
</evidence>
<dbReference type="GO" id="GO:0022857">
    <property type="term" value="F:transmembrane transporter activity"/>
    <property type="evidence" value="ECO:0007669"/>
    <property type="project" value="TreeGrafter"/>
</dbReference>
<feature type="transmembrane region" description="Helical" evidence="9">
    <location>
        <begin position="33"/>
        <end position="51"/>
    </location>
</feature>
<keyword evidence="6 9" id="KW-1133">Transmembrane helix</keyword>
<dbReference type="InterPro" id="IPR007387">
    <property type="entry name" value="TRAP_DctQ"/>
</dbReference>
<comment type="caution">
    <text evidence="11">The sequence shown here is derived from an EMBL/GenBank/DDBJ whole genome shotgun (WGS) entry which is preliminary data.</text>
</comment>
<evidence type="ECO:0000256" key="4">
    <source>
        <dbReference type="ARBA" id="ARBA00022519"/>
    </source>
</evidence>
<proteinExistence type="inferred from homology"/>
<evidence type="ECO:0000313" key="11">
    <source>
        <dbReference type="EMBL" id="OUM87910.1"/>
    </source>
</evidence>
<feature type="transmembrane region" description="Helical" evidence="9">
    <location>
        <begin position="149"/>
        <end position="171"/>
    </location>
</feature>
<dbReference type="InterPro" id="IPR055348">
    <property type="entry name" value="DctQ"/>
</dbReference>
<comment type="similarity">
    <text evidence="8">Belongs to the TRAP transporter small permease family.</text>
</comment>
<evidence type="ECO:0000256" key="7">
    <source>
        <dbReference type="ARBA" id="ARBA00023136"/>
    </source>
</evidence>